<protein>
    <submittedName>
        <fullName evidence="1">Uncharacterized protein</fullName>
    </submittedName>
</protein>
<accession>Q8H5X8</accession>
<dbReference type="Proteomes" id="UP000000763">
    <property type="component" value="Chromosome 7"/>
</dbReference>
<evidence type="ECO:0000313" key="2">
    <source>
        <dbReference type="Proteomes" id="UP000000763"/>
    </source>
</evidence>
<organism evidence="1 2">
    <name type="scientific">Oryza sativa subsp. japonica</name>
    <name type="common">Rice</name>
    <dbReference type="NCBI Taxonomy" id="39947"/>
    <lineage>
        <taxon>Eukaryota</taxon>
        <taxon>Viridiplantae</taxon>
        <taxon>Streptophyta</taxon>
        <taxon>Embryophyta</taxon>
        <taxon>Tracheophyta</taxon>
        <taxon>Spermatophyta</taxon>
        <taxon>Magnoliopsida</taxon>
        <taxon>Liliopsida</taxon>
        <taxon>Poales</taxon>
        <taxon>Poaceae</taxon>
        <taxon>BOP clade</taxon>
        <taxon>Oryzoideae</taxon>
        <taxon>Oryzeae</taxon>
        <taxon>Oryzinae</taxon>
        <taxon>Oryza</taxon>
        <taxon>Oryza sativa</taxon>
    </lineage>
</organism>
<dbReference type="EMBL" id="AP003700">
    <property type="protein sequence ID" value="BAC21320.1"/>
    <property type="molecule type" value="Genomic_DNA"/>
</dbReference>
<sequence>METTKLNLEEEMKRATEGRLRVVNGRHISDFHSANPLDRTKYEPLFCIPDISCLAVSMALAKQCFVFNCYRRLLTLLEHVL</sequence>
<proteinExistence type="predicted"/>
<reference evidence="2" key="1">
    <citation type="journal article" date="2005" name="Nature">
        <title>The map-based sequence of the rice genome.</title>
        <authorList>
            <consortium name="International rice genome sequencing project (IRGSP)"/>
            <person name="Matsumoto T."/>
            <person name="Wu J."/>
            <person name="Kanamori H."/>
            <person name="Katayose Y."/>
            <person name="Fujisawa M."/>
            <person name="Namiki N."/>
            <person name="Mizuno H."/>
            <person name="Yamamoto K."/>
            <person name="Antonio B.A."/>
            <person name="Baba T."/>
            <person name="Sakata K."/>
            <person name="Nagamura Y."/>
            <person name="Aoki H."/>
            <person name="Arikawa K."/>
            <person name="Arita K."/>
            <person name="Bito T."/>
            <person name="Chiden Y."/>
            <person name="Fujitsuka N."/>
            <person name="Fukunaka R."/>
            <person name="Hamada M."/>
            <person name="Harada C."/>
            <person name="Hayashi A."/>
            <person name="Hijishita S."/>
            <person name="Honda M."/>
            <person name="Hosokawa S."/>
            <person name="Ichikawa Y."/>
            <person name="Idonuma A."/>
            <person name="Iijima M."/>
            <person name="Ikeda M."/>
            <person name="Ikeno M."/>
            <person name="Ito K."/>
            <person name="Ito S."/>
            <person name="Ito T."/>
            <person name="Ito Y."/>
            <person name="Ito Y."/>
            <person name="Iwabuchi A."/>
            <person name="Kamiya K."/>
            <person name="Karasawa W."/>
            <person name="Kurita K."/>
            <person name="Katagiri S."/>
            <person name="Kikuta A."/>
            <person name="Kobayashi H."/>
            <person name="Kobayashi N."/>
            <person name="Machita K."/>
            <person name="Maehara T."/>
            <person name="Masukawa M."/>
            <person name="Mizubayashi T."/>
            <person name="Mukai Y."/>
            <person name="Nagasaki H."/>
            <person name="Nagata Y."/>
            <person name="Naito S."/>
            <person name="Nakashima M."/>
            <person name="Nakama Y."/>
            <person name="Nakamichi Y."/>
            <person name="Nakamura M."/>
            <person name="Meguro A."/>
            <person name="Negishi M."/>
            <person name="Ohta I."/>
            <person name="Ohta T."/>
            <person name="Okamoto M."/>
            <person name="Ono N."/>
            <person name="Saji S."/>
            <person name="Sakaguchi M."/>
            <person name="Sakai K."/>
            <person name="Shibata M."/>
            <person name="Shimokawa T."/>
            <person name="Song J."/>
            <person name="Takazaki Y."/>
            <person name="Terasawa K."/>
            <person name="Tsugane M."/>
            <person name="Tsuji K."/>
            <person name="Ueda S."/>
            <person name="Waki K."/>
            <person name="Yamagata H."/>
            <person name="Yamamoto M."/>
            <person name="Yamamoto S."/>
            <person name="Yamane H."/>
            <person name="Yoshiki S."/>
            <person name="Yoshihara R."/>
            <person name="Yukawa K."/>
            <person name="Zhong H."/>
            <person name="Yano M."/>
            <person name="Yuan Q."/>
            <person name="Ouyang S."/>
            <person name="Liu J."/>
            <person name="Jones K.M."/>
            <person name="Gansberger K."/>
            <person name="Moffat K."/>
            <person name="Hill J."/>
            <person name="Bera J."/>
            <person name="Fadrosh D."/>
            <person name="Jin S."/>
            <person name="Johri S."/>
            <person name="Kim M."/>
            <person name="Overton L."/>
            <person name="Reardon M."/>
            <person name="Tsitrin T."/>
            <person name="Vuong H."/>
            <person name="Weaver B."/>
            <person name="Ciecko A."/>
            <person name="Tallon L."/>
            <person name="Jackson J."/>
            <person name="Pai G."/>
            <person name="Aken S.V."/>
            <person name="Utterback T."/>
            <person name="Reidmuller S."/>
            <person name="Feldblyum T."/>
            <person name="Hsiao J."/>
            <person name="Zismann V."/>
            <person name="Iobst S."/>
            <person name="de Vazeille A.R."/>
            <person name="Buell C.R."/>
            <person name="Ying K."/>
            <person name="Li Y."/>
            <person name="Lu T."/>
            <person name="Huang Y."/>
            <person name="Zhao Q."/>
            <person name="Feng Q."/>
            <person name="Zhang L."/>
            <person name="Zhu J."/>
            <person name="Weng Q."/>
            <person name="Mu J."/>
            <person name="Lu Y."/>
            <person name="Fan D."/>
            <person name="Liu Y."/>
            <person name="Guan J."/>
            <person name="Zhang Y."/>
            <person name="Yu S."/>
            <person name="Liu X."/>
            <person name="Zhang Y."/>
            <person name="Hong G."/>
            <person name="Han B."/>
            <person name="Choisne N."/>
            <person name="Demange N."/>
            <person name="Orjeda G."/>
            <person name="Samain S."/>
            <person name="Cattolico L."/>
            <person name="Pelletier E."/>
            <person name="Couloux A."/>
            <person name="Segurens B."/>
            <person name="Wincker P."/>
            <person name="D'Hont A."/>
            <person name="Scarpelli C."/>
            <person name="Weissenbach J."/>
            <person name="Salanoubat M."/>
            <person name="Quetier F."/>
            <person name="Yu Y."/>
            <person name="Kim H.R."/>
            <person name="Rambo T."/>
            <person name="Currie J."/>
            <person name="Collura K."/>
            <person name="Luo M."/>
            <person name="Yang T."/>
            <person name="Ammiraju J.S.S."/>
            <person name="Engler F."/>
            <person name="Soderlund C."/>
            <person name="Wing R.A."/>
            <person name="Palmer L.E."/>
            <person name="de la Bastide M."/>
            <person name="Spiegel L."/>
            <person name="Nascimento L."/>
            <person name="Zutavern T."/>
            <person name="O'Shaughnessy A."/>
            <person name="Dike S."/>
            <person name="Dedhia N."/>
            <person name="Preston R."/>
            <person name="Balija V."/>
            <person name="McCombie W.R."/>
            <person name="Chow T."/>
            <person name="Chen H."/>
            <person name="Chung M."/>
            <person name="Chen C."/>
            <person name="Shaw J."/>
            <person name="Wu H."/>
            <person name="Hsiao K."/>
            <person name="Chao Y."/>
            <person name="Chu M."/>
            <person name="Cheng C."/>
            <person name="Hour A."/>
            <person name="Lee P."/>
            <person name="Lin S."/>
            <person name="Lin Y."/>
            <person name="Liou J."/>
            <person name="Liu S."/>
            <person name="Hsing Y."/>
            <person name="Raghuvanshi S."/>
            <person name="Mohanty A."/>
            <person name="Bharti A.K."/>
            <person name="Gaur A."/>
            <person name="Gupta V."/>
            <person name="Kumar D."/>
            <person name="Ravi V."/>
            <person name="Vij S."/>
            <person name="Kapur A."/>
            <person name="Khurana P."/>
            <person name="Khurana P."/>
            <person name="Khurana J.P."/>
            <person name="Tyagi A.K."/>
            <person name="Gaikwad K."/>
            <person name="Singh A."/>
            <person name="Dalal V."/>
            <person name="Srivastava S."/>
            <person name="Dixit A."/>
            <person name="Pal A.K."/>
            <person name="Ghazi I.A."/>
            <person name="Yadav M."/>
            <person name="Pandit A."/>
            <person name="Bhargava A."/>
            <person name="Sureshbabu K."/>
            <person name="Batra K."/>
            <person name="Sharma T.R."/>
            <person name="Mohapatra T."/>
            <person name="Singh N.K."/>
            <person name="Messing J."/>
            <person name="Nelson A.B."/>
            <person name="Fuks G."/>
            <person name="Kavchok S."/>
            <person name="Keizer G."/>
            <person name="Linton E."/>
            <person name="Llaca V."/>
            <person name="Song R."/>
            <person name="Tanyolac B."/>
            <person name="Young S."/>
            <person name="Ho-Il K."/>
            <person name="Hahn J.H."/>
            <person name="Sangsakoo G."/>
            <person name="Vanavichit A."/>
            <person name="de Mattos Luiz.A.T."/>
            <person name="Zimmer P.D."/>
            <person name="Malone G."/>
            <person name="Dellagostin O."/>
            <person name="de Oliveira A.C."/>
            <person name="Bevan M."/>
            <person name="Bancroft I."/>
            <person name="Minx P."/>
            <person name="Cordum H."/>
            <person name="Wilson R."/>
            <person name="Cheng Z."/>
            <person name="Jin W."/>
            <person name="Jiang J."/>
            <person name="Leong S.A."/>
            <person name="Iwama H."/>
            <person name="Gojobori T."/>
            <person name="Itoh T."/>
            <person name="Niimura Y."/>
            <person name="Fujii Y."/>
            <person name="Habara T."/>
            <person name="Sakai H."/>
            <person name="Sato Y."/>
            <person name="Wilson G."/>
            <person name="Kumar K."/>
            <person name="McCouch S."/>
            <person name="Juretic N."/>
            <person name="Hoen D."/>
            <person name="Wright S."/>
            <person name="Bruskiewich R."/>
            <person name="Bureau T."/>
            <person name="Miyao A."/>
            <person name="Hirochika H."/>
            <person name="Nishikawa T."/>
            <person name="Kadowaki K."/>
            <person name="Sugiura M."/>
            <person name="Burr B."/>
            <person name="Sasaki T."/>
        </authorList>
    </citation>
    <scope>NUCLEOTIDE SEQUENCE [LARGE SCALE GENOMIC DNA]</scope>
    <source>
        <strain evidence="2">cv. Nipponbare</strain>
    </source>
</reference>
<gene>
    <name evidence="1" type="primary">OJ1003_H02.124</name>
</gene>
<dbReference type="AlphaFoldDB" id="Q8H5X8"/>
<evidence type="ECO:0000313" key="1">
    <source>
        <dbReference type="EMBL" id="BAC21320.1"/>
    </source>
</evidence>
<reference evidence="2" key="2">
    <citation type="journal article" date="2008" name="Nucleic Acids Res.">
        <title>The rice annotation project database (RAP-DB): 2008 update.</title>
        <authorList>
            <consortium name="The rice annotation project (RAP)"/>
        </authorList>
    </citation>
    <scope>GENOME REANNOTATION</scope>
    <source>
        <strain evidence="2">cv. Nipponbare</strain>
    </source>
</reference>
<name>Q8H5X8_ORYSJ</name>